<dbReference type="STRING" id="1246995.AFR_13220"/>
<dbReference type="KEGG" id="afs:AFR_13220"/>
<keyword evidence="1" id="KW-0805">Transcription regulation</keyword>
<dbReference type="InterPro" id="IPR009057">
    <property type="entry name" value="Homeodomain-like_sf"/>
</dbReference>
<dbReference type="HOGENOM" id="CLU_069356_40_0_11"/>
<dbReference type="InterPro" id="IPR036271">
    <property type="entry name" value="Tet_transcr_reg_TetR-rel_C_sf"/>
</dbReference>
<reference evidence="6 7" key="1">
    <citation type="journal article" date="2014" name="J. Biotechnol.">
        <title>Complete genome sequence of the actinobacterium Actinoplanes friuliensis HAG 010964, producer of the lipopeptide antibiotic friulimycin.</title>
        <authorList>
            <person name="Ruckert C."/>
            <person name="Szczepanowski R."/>
            <person name="Albersmeier A."/>
            <person name="Goesmann A."/>
            <person name="Fischer N."/>
            <person name="Steinkamper A."/>
            <person name="Puhler A."/>
            <person name="Biener R."/>
            <person name="Schwartz D."/>
            <person name="Kalinowski J."/>
        </authorList>
    </citation>
    <scope>NUCLEOTIDE SEQUENCE [LARGE SCALE GENOMIC DNA]</scope>
    <source>
        <strain evidence="6 7">DSM 7358</strain>
    </source>
</reference>
<dbReference type="GO" id="GO:0003677">
    <property type="term" value="F:DNA binding"/>
    <property type="evidence" value="ECO:0007669"/>
    <property type="project" value="UniProtKB-UniRule"/>
</dbReference>
<feature type="domain" description="HTH tetR-type" evidence="5">
    <location>
        <begin position="15"/>
        <end position="75"/>
    </location>
</feature>
<dbReference type="SUPFAM" id="SSF48498">
    <property type="entry name" value="Tetracyclin repressor-like, C-terminal domain"/>
    <property type="match status" value="1"/>
</dbReference>
<dbReference type="Pfam" id="PF13305">
    <property type="entry name" value="TetR_C_33"/>
    <property type="match status" value="1"/>
</dbReference>
<protein>
    <submittedName>
        <fullName evidence="6">TetR family transcriptional regulator</fullName>
    </submittedName>
</protein>
<dbReference type="InterPro" id="IPR001647">
    <property type="entry name" value="HTH_TetR"/>
</dbReference>
<dbReference type="RefSeq" id="WP_023360989.1">
    <property type="nucleotide sequence ID" value="NC_022657.1"/>
</dbReference>
<dbReference type="SUPFAM" id="SSF46689">
    <property type="entry name" value="Homeodomain-like"/>
    <property type="match status" value="1"/>
</dbReference>
<dbReference type="EMBL" id="CP006272">
    <property type="protein sequence ID" value="AGZ40930.1"/>
    <property type="molecule type" value="Genomic_DNA"/>
</dbReference>
<dbReference type="PROSITE" id="PS50977">
    <property type="entry name" value="HTH_TETR_2"/>
    <property type="match status" value="1"/>
</dbReference>
<dbReference type="InterPro" id="IPR025996">
    <property type="entry name" value="MT1864/Rv1816-like_C"/>
</dbReference>
<evidence type="ECO:0000313" key="6">
    <source>
        <dbReference type="EMBL" id="AGZ40930.1"/>
    </source>
</evidence>
<dbReference type="OrthoDB" id="3173376at2"/>
<dbReference type="Proteomes" id="UP000017746">
    <property type="component" value="Chromosome"/>
</dbReference>
<evidence type="ECO:0000256" key="2">
    <source>
        <dbReference type="ARBA" id="ARBA00023125"/>
    </source>
</evidence>
<name>U5VYX1_9ACTN</name>
<feature type="DNA-binding region" description="H-T-H motif" evidence="4">
    <location>
        <begin position="38"/>
        <end position="57"/>
    </location>
</feature>
<sequence>MAEKRPRTRATYHHGDLRAALVAAGITLARDGGPQAIVLREVARIVGVAPNSAYGHFATLTALKEAVAQRALGDMAEAMSAHLDVVDAEAPDDPQEAAKTYLIEVGRAYIHFALAEPGLFRTAMGGDPTGSYIPGAPDGQEADDQGRSKPDALLVRALDRLVAAGCLRPGDTARATMSSWAAVHGLSILFLDLLPHLTAEQQEAAIDDTLGVNLTGVTAPAFVRS</sequence>
<dbReference type="AlphaFoldDB" id="U5VYX1"/>
<keyword evidence="7" id="KW-1185">Reference proteome</keyword>
<accession>U5VYX1</accession>
<evidence type="ECO:0000313" key="7">
    <source>
        <dbReference type="Proteomes" id="UP000017746"/>
    </source>
</evidence>
<evidence type="ECO:0000256" key="4">
    <source>
        <dbReference type="PROSITE-ProRule" id="PRU00335"/>
    </source>
</evidence>
<evidence type="ECO:0000256" key="3">
    <source>
        <dbReference type="ARBA" id="ARBA00023163"/>
    </source>
</evidence>
<dbReference type="Gene3D" id="1.10.357.10">
    <property type="entry name" value="Tetracycline Repressor, domain 2"/>
    <property type="match status" value="1"/>
</dbReference>
<evidence type="ECO:0000256" key="1">
    <source>
        <dbReference type="ARBA" id="ARBA00023015"/>
    </source>
</evidence>
<keyword evidence="3" id="KW-0804">Transcription</keyword>
<gene>
    <name evidence="6" type="ORF">AFR_13220</name>
</gene>
<keyword evidence="2 4" id="KW-0238">DNA-binding</keyword>
<proteinExistence type="predicted"/>
<dbReference type="eggNOG" id="COG1309">
    <property type="taxonomic scope" value="Bacteria"/>
</dbReference>
<organism evidence="6 7">
    <name type="scientific">Actinoplanes friuliensis DSM 7358</name>
    <dbReference type="NCBI Taxonomy" id="1246995"/>
    <lineage>
        <taxon>Bacteria</taxon>
        <taxon>Bacillati</taxon>
        <taxon>Actinomycetota</taxon>
        <taxon>Actinomycetes</taxon>
        <taxon>Micromonosporales</taxon>
        <taxon>Micromonosporaceae</taxon>
        <taxon>Actinoplanes</taxon>
    </lineage>
</organism>
<dbReference type="PATRIC" id="fig|1246995.3.peg.2684"/>
<evidence type="ECO:0000259" key="5">
    <source>
        <dbReference type="PROSITE" id="PS50977"/>
    </source>
</evidence>